<protein>
    <submittedName>
        <fullName evidence="2">Uncharacterized protein</fullName>
    </submittedName>
</protein>
<gene>
    <name evidence="2" type="ORF">PANT1444_LOCUS13418</name>
</gene>
<dbReference type="AlphaFoldDB" id="A0A7S0EVS2"/>
<evidence type="ECO:0000313" key="2">
    <source>
        <dbReference type="EMBL" id="CAD8495338.1"/>
    </source>
</evidence>
<keyword evidence="1" id="KW-0175">Coiled coil</keyword>
<organism evidence="2">
    <name type="scientific">Phaeocystis antarctica</name>
    <dbReference type="NCBI Taxonomy" id="33657"/>
    <lineage>
        <taxon>Eukaryota</taxon>
        <taxon>Haptista</taxon>
        <taxon>Haptophyta</taxon>
        <taxon>Prymnesiophyceae</taxon>
        <taxon>Phaeocystales</taxon>
        <taxon>Phaeocystaceae</taxon>
        <taxon>Phaeocystis</taxon>
    </lineage>
</organism>
<evidence type="ECO:0000256" key="1">
    <source>
        <dbReference type="SAM" id="Coils"/>
    </source>
</evidence>
<reference evidence="2" key="1">
    <citation type="submission" date="2021-01" db="EMBL/GenBank/DDBJ databases">
        <authorList>
            <person name="Corre E."/>
            <person name="Pelletier E."/>
            <person name="Niang G."/>
            <person name="Scheremetjew M."/>
            <person name="Finn R."/>
            <person name="Kale V."/>
            <person name="Holt S."/>
            <person name="Cochrane G."/>
            <person name="Meng A."/>
            <person name="Brown T."/>
            <person name="Cohen L."/>
        </authorList>
    </citation>
    <scope>NUCLEOTIDE SEQUENCE</scope>
    <source>
        <strain evidence="2">CCMP1374</strain>
    </source>
</reference>
<feature type="coiled-coil region" evidence="1">
    <location>
        <begin position="77"/>
        <end position="125"/>
    </location>
</feature>
<accession>A0A7S0EVS2</accession>
<name>A0A7S0EVS2_9EUKA</name>
<dbReference type="EMBL" id="HBEP01023694">
    <property type="protein sequence ID" value="CAD8495338.1"/>
    <property type="molecule type" value="Transcribed_RNA"/>
</dbReference>
<proteinExistence type="predicted"/>
<sequence>MMQVTIPQGMSAGQQMIVQAPDGQRMQVTLPPGLQAGQQFRVALPAAAEAAEEAASSSASAARVSAQQAKRMVDAKAKAVREKAEEVKADLVASRKRTAEEAARKKEIRREAEAFKREMEELMTGGSADTSEEMLSSISSVATAEVPMEMPLSALPSAPSPIASVPGSLRRLAGRAGGPQELQTIQPLLNEIADLLTFNKINRALAEWAGRPANRMQLSEAQASAVLDSIENQLRWPQALQTLLPALDVSARQWAAKITDAKCLDYDSQPKQW</sequence>